<proteinExistence type="predicted"/>
<evidence type="ECO:0000313" key="2">
    <source>
        <dbReference type="Proteomes" id="UP000324222"/>
    </source>
</evidence>
<name>A0A5B7HD76_PORTR</name>
<dbReference type="EMBL" id="VSRR010031566">
    <property type="protein sequence ID" value="MPC70701.1"/>
    <property type="molecule type" value="Genomic_DNA"/>
</dbReference>
<reference evidence="1 2" key="1">
    <citation type="submission" date="2019-05" db="EMBL/GenBank/DDBJ databases">
        <title>Another draft genome of Portunus trituberculatus and its Hox gene families provides insights of decapod evolution.</title>
        <authorList>
            <person name="Jeong J.-H."/>
            <person name="Song I."/>
            <person name="Kim S."/>
            <person name="Choi T."/>
            <person name="Kim D."/>
            <person name="Ryu S."/>
            <person name="Kim W."/>
        </authorList>
    </citation>
    <scope>NUCLEOTIDE SEQUENCE [LARGE SCALE GENOMIC DNA]</scope>
    <source>
        <tissue evidence="1">Muscle</tissue>
    </source>
</reference>
<comment type="caution">
    <text evidence="1">The sequence shown here is derived from an EMBL/GenBank/DDBJ whole genome shotgun (WGS) entry which is preliminary data.</text>
</comment>
<protein>
    <submittedName>
        <fullName evidence="1">Uncharacterized protein</fullName>
    </submittedName>
</protein>
<evidence type="ECO:0000313" key="1">
    <source>
        <dbReference type="EMBL" id="MPC70701.1"/>
    </source>
</evidence>
<dbReference type="Proteomes" id="UP000324222">
    <property type="component" value="Unassembled WGS sequence"/>
</dbReference>
<accession>A0A5B7HD76</accession>
<dbReference type="AlphaFoldDB" id="A0A5B7HD76"/>
<keyword evidence="2" id="KW-1185">Reference proteome</keyword>
<organism evidence="1 2">
    <name type="scientific">Portunus trituberculatus</name>
    <name type="common">Swimming crab</name>
    <name type="synonym">Neptunus trituberculatus</name>
    <dbReference type="NCBI Taxonomy" id="210409"/>
    <lineage>
        <taxon>Eukaryota</taxon>
        <taxon>Metazoa</taxon>
        <taxon>Ecdysozoa</taxon>
        <taxon>Arthropoda</taxon>
        <taxon>Crustacea</taxon>
        <taxon>Multicrustacea</taxon>
        <taxon>Malacostraca</taxon>
        <taxon>Eumalacostraca</taxon>
        <taxon>Eucarida</taxon>
        <taxon>Decapoda</taxon>
        <taxon>Pleocyemata</taxon>
        <taxon>Brachyura</taxon>
        <taxon>Eubrachyura</taxon>
        <taxon>Portunoidea</taxon>
        <taxon>Portunidae</taxon>
        <taxon>Portuninae</taxon>
        <taxon>Portunus</taxon>
    </lineage>
</organism>
<gene>
    <name evidence="1" type="ORF">E2C01_064955</name>
</gene>
<sequence length="122" mass="14045">MITGDPHDAKIQSLLTLSVLRRIFTTSLGYDYSILFALGRVYGGQKINGHSLHYLNPLPHEFLKLYKIRTVSRMNMETCHGAEGIKVKKKKQKTRHIITRTIKTILKNPSTFHKNLLKIKET</sequence>